<keyword evidence="3 5" id="KW-0408">Iron</keyword>
<name>A0AAJ6QNJ9_9ACAR</name>
<evidence type="ECO:0000256" key="5">
    <source>
        <dbReference type="PIRSR" id="PIRSR602401-1"/>
    </source>
</evidence>
<dbReference type="GO" id="GO:0005737">
    <property type="term" value="C:cytoplasm"/>
    <property type="evidence" value="ECO:0007669"/>
    <property type="project" value="TreeGrafter"/>
</dbReference>
<dbReference type="AlphaFoldDB" id="A0AAJ6QNJ9"/>
<dbReference type="CDD" id="cd00302">
    <property type="entry name" value="cytochrome_P450"/>
    <property type="match status" value="1"/>
</dbReference>
<dbReference type="InterPro" id="IPR017972">
    <property type="entry name" value="Cyt_P450_CS"/>
</dbReference>
<evidence type="ECO:0000256" key="3">
    <source>
        <dbReference type="ARBA" id="ARBA00023004"/>
    </source>
</evidence>
<keyword evidence="7" id="KW-0472">Membrane</keyword>
<comment type="similarity">
    <text evidence="1 6">Belongs to the cytochrome P450 family.</text>
</comment>
<dbReference type="SUPFAM" id="SSF48264">
    <property type="entry name" value="Cytochrome P450"/>
    <property type="match status" value="1"/>
</dbReference>
<dbReference type="GO" id="GO:0016712">
    <property type="term" value="F:oxidoreductase activity, acting on paired donors, with incorporation or reduction of molecular oxygen, reduced flavin or flavoprotein as one donor, and incorporation of one atom of oxygen"/>
    <property type="evidence" value="ECO:0007669"/>
    <property type="project" value="TreeGrafter"/>
</dbReference>
<dbReference type="RefSeq" id="XP_003738704.1">
    <property type="nucleotide sequence ID" value="XM_003738656.1"/>
</dbReference>
<keyword evidence="4 6" id="KW-0503">Monooxygenase</keyword>
<keyword evidence="5 6" id="KW-0349">Heme</keyword>
<evidence type="ECO:0000256" key="7">
    <source>
        <dbReference type="SAM" id="Phobius"/>
    </source>
</evidence>
<evidence type="ECO:0000256" key="1">
    <source>
        <dbReference type="ARBA" id="ARBA00010617"/>
    </source>
</evidence>
<dbReference type="GO" id="GO:0005506">
    <property type="term" value="F:iron ion binding"/>
    <property type="evidence" value="ECO:0007669"/>
    <property type="project" value="InterPro"/>
</dbReference>
<keyword evidence="2 5" id="KW-0479">Metal-binding</keyword>
<keyword evidence="7" id="KW-0812">Transmembrane</keyword>
<dbReference type="Gene3D" id="1.10.630.10">
    <property type="entry name" value="Cytochrome P450"/>
    <property type="match status" value="1"/>
</dbReference>
<dbReference type="KEGG" id="goe:100906680"/>
<organism evidence="8 9">
    <name type="scientific">Galendromus occidentalis</name>
    <name type="common">western predatory mite</name>
    <dbReference type="NCBI Taxonomy" id="34638"/>
    <lineage>
        <taxon>Eukaryota</taxon>
        <taxon>Metazoa</taxon>
        <taxon>Ecdysozoa</taxon>
        <taxon>Arthropoda</taxon>
        <taxon>Chelicerata</taxon>
        <taxon>Arachnida</taxon>
        <taxon>Acari</taxon>
        <taxon>Parasitiformes</taxon>
        <taxon>Mesostigmata</taxon>
        <taxon>Gamasina</taxon>
        <taxon>Phytoseioidea</taxon>
        <taxon>Phytoseiidae</taxon>
        <taxon>Typhlodrominae</taxon>
        <taxon>Galendromus</taxon>
    </lineage>
</organism>
<evidence type="ECO:0000256" key="4">
    <source>
        <dbReference type="ARBA" id="ARBA00023033"/>
    </source>
</evidence>
<dbReference type="Proteomes" id="UP000694867">
    <property type="component" value="Unplaced"/>
</dbReference>
<feature type="binding site" description="axial binding residue" evidence="5">
    <location>
        <position position="425"/>
    </location>
    <ligand>
        <name>heme</name>
        <dbReference type="ChEBI" id="CHEBI:30413"/>
    </ligand>
    <ligandPart>
        <name>Fe</name>
        <dbReference type="ChEBI" id="CHEBI:18248"/>
    </ligandPart>
</feature>
<gene>
    <name evidence="9" type="primary">LOC100906680</name>
</gene>
<dbReference type="PANTHER" id="PTHR24300">
    <property type="entry name" value="CYTOCHROME P450 508A4-RELATED"/>
    <property type="match status" value="1"/>
</dbReference>
<keyword evidence="8" id="KW-1185">Reference proteome</keyword>
<dbReference type="Pfam" id="PF00067">
    <property type="entry name" value="p450"/>
    <property type="match status" value="1"/>
</dbReference>
<evidence type="ECO:0000313" key="8">
    <source>
        <dbReference type="Proteomes" id="UP000694867"/>
    </source>
</evidence>
<dbReference type="InterPro" id="IPR036396">
    <property type="entry name" value="Cyt_P450_sf"/>
</dbReference>
<dbReference type="GO" id="GO:0006082">
    <property type="term" value="P:organic acid metabolic process"/>
    <property type="evidence" value="ECO:0007669"/>
    <property type="project" value="TreeGrafter"/>
</dbReference>
<comment type="cofactor">
    <cofactor evidence="5">
        <name>heme</name>
        <dbReference type="ChEBI" id="CHEBI:30413"/>
    </cofactor>
</comment>
<dbReference type="InterPro" id="IPR001128">
    <property type="entry name" value="Cyt_P450"/>
</dbReference>
<dbReference type="InterPro" id="IPR050182">
    <property type="entry name" value="Cytochrome_P450_fam2"/>
</dbReference>
<sequence length="505" mass="57811">MFYWILFAVMLDYVYFKVKYTTPNGPPVWYVFPFVGAAPIFCLPTFIYKRIYLWYLKYGPDVILTRAPRAVVLTKGSATKAALRNENCQSKPEVYLMTYLGWILTGKDGLVYTDGGQVEWRSHRKIDVAALYALPRREMVVKSSEVVDVFLREIQKHEGEAWDCEHELEVAKYQESANLNLGSCFEDSDIKQFVAIVANVFKKMLVVSIAINIMPRSLIPWVEGLLPKIVRPAHIARVYNEALWVLIQKKLSEKEDNRTRDFLAATLRVKKPAEAHEYLRASSFFLMIGNTHSTHHTILSALTNLALEPAIQDRLYQEIKYVLGHDELTLEHLDSMPLLKAVIMETNRLDSPFPFNLRLSTAPTDILGFPIPAGMPILMFIHAENWNPDHFPQPLSFRPERFIDDQGNYLPNPNHGIFGGGKRECPGKHINITTAGVFLSKILQHYRVEPANINAKPAERISSMFPAPSKIPYRFIRRNKDLPLPLTEPASDLSEIFREVLDRVK</sequence>
<keyword evidence="6" id="KW-0560">Oxidoreductase</keyword>
<dbReference type="PROSITE" id="PS00086">
    <property type="entry name" value="CYTOCHROME_P450"/>
    <property type="match status" value="1"/>
</dbReference>
<evidence type="ECO:0000256" key="6">
    <source>
        <dbReference type="RuleBase" id="RU000461"/>
    </source>
</evidence>
<dbReference type="GO" id="GO:0020037">
    <property type="term" value="F:heme binding"/>
    <property type="evidence" value="ECO:0007669"/>
    <property type="project" value="InterPro"/>
</dbReference>
<protein>
    <submittedName>
        <fullName evidence="9">Cytochrome P450 2F2-like</fullName>
    </submittedName>
</protein>
<evidence type="ECO:0000256" key="2">
    <source>
        <dbReference type="ARBA" id="ARBA00022723"/>
    </source>
</evidence>
<dbReference type="PANTHER" id="PTHR24300:SF375">
    <property type="entry name" value="CYTOCHROME P450 FAMILY"/>
    <property type="match status" value="1"/>
</dbReference>
<accession>A0AAJ6QNJ9</accession>
<dbReference type="GeneID" id="100906680"/>
<proteinExistence type="inferred from homology"/>
<reference evidence="9" key="1">
    <citation type="submission" date="2025-08" db="UniProtKB">
        <authorList>
            <consortium name="RefSeq"/>
        </authorList>
    </citation>
    <scope>IDENTIFICATION</scope>
</reference>
<feature type="transmembrane region" description="Helical" evidence="7">
    <location>
        <begin position="28"/>
        <end position="48"/>
    </location>
</feature>
<dbReference type="GO" id="GO:0006805">
    <property type="term" value="P:xenobiotic metabolic process"/>
    <property type="evidence" value="ECO:0007669"/>
    <property type="project" value="TreeGrafter"/>
</dbReference>
<evidence type="ECO:0000313" key="9">
    <source>
        <dbReference type="RefSeq" id="XP_003738704.1"/>
    </source>
</evidence>
<dbReference type="InterPro" id="IPR002401">
    <property type="entry name" value="Cyt_P450_E_grp-I"/>
</dbReference>
<keyword evidence="7" id="KW-1133">Transmembrane helix</keyword>
<dbReference type="PRINTS" id="PR00463">
    <property type="entry name" value="EP450I"/>
</dbReference>